<dbReference type="PROSITE" id="PS51257">
    <property type="entry name" value="PROKAR_LIPOPROTEIN"/>
    <property type="match status" value="1"/>
</dbReference>
<feature type="domain" description="DUF6591" evidence="2">
    <location>
        <begin position="195"/>
        <end position="285"/>
    </location>
</feature>
<dbReference type="AlphaFoldDB" id="A0A6I1GFH3"/>
<evidence type="ECO:0000259" key="2">
    <source>
        <dbReference type="Pfam" id="PF20234"/>
    </source>
</evidence>
<reference evidence="3 4" key="1">
    <citation type="submission" date="2019-09" db="EMBL/GenBank/DDBJ databases">
        <title>Characterization of the phylogenetic diversity of two novel species belonging to the genus Bifidobacterium: Bifidobacterium cebidarum sp. nov. and Bifidobacterium leontopitheci sp. nov.</title>
        <authorList>
            <person name="Lugli G.A."/>
            <person name="Duranti S."/>
            <person name="Milani C."/>
            <person name="Turroni F."/>
            <person name="Ventura M."/>
        </authorList>
    </citation>
    <scope>NUCLEOTIDE SEQUENCE [LARGE SCALE GENOMIC DNA]</scope>
    <source>
        <strain evidence="3 4">LMG 31471</strain>
    </source>
</reference>
<accession>A0A6I1GFH3</accession>
<organism evidence="3 4">
    <name type="scientific">Bifidobacterium leontopitheci</name>
    <dbReference type="NCBI Taxonomy" id="2650774"/>
    <lineage>
        <taxon>Bacteria</taxon>
        <taxon>Bacillati</taxon>
        <taxon>Actinomycetota</taxon>
        <taxon>Actinomycetes</taxon>
        <taxon>Bifidobacteriales</taxon>
        <taxon>Bifidobacteriaceae</taxon>
        <taxon>Bifidobacterium</taxon>
    </lineage>
</organism>
<comment type="caution">
    <text evidence="3">The sequence shown here is derived from an EMBL/GenBank/DDBJ whole genome shotgun (WGS) entry which is preliminary data.</text>
</comment>
<dbReference type="InterPro" id="IPR046526">
    <property type="entry name" value="DUF6591"/>
</dbReference>
<proteinExistence type="predicted"/>
<keyword evidence="4" id="KW-1185">Reference proteome</keyword>
<keyword evidence="1" id="KW-0732">Signal</keyword>
<evidence type="ECO:0000256" key="1">
    <source>
        <dbReference type="SAM" id="SignalP"/>
    </source>
</evidence>
<dbReference type="RefSeq" id="WP_152234538.1">
    <property type="nucleotide sequence ID" value="NZ_JBHSKZ010000024.1"/>
</dbReference>
<name>A0A6I1GFH3_9BIFI</name>
<evidence type="ECO:0000313" key="3">
    <source>
        <dbReference type="EMBL" id="KAB7790295.1"/>
    </source>
</evidence>
<protein>
    <recommendedName>
        <fullName evidence="2">DUF6591 domain-containing protein</fullName>
    </recommendedName>
</protein>
<dbReference type="Pfam" id="PF20234">
    <property type="entry name" value="DUF6591"/>
    <property type="match status" value="1"/>
</dbReference>
<sequence>MKNGKLAGGVACMTLAAMILAGCGAGNGTTGNGGTGTNTGATASQPLDLSKVEYSVESTPVDSQRQDVMSFTNNTGVTLVSVELQYRQKDGVTDDQRKAAFADLRKAVTMIEDSDYEELKEEPLKCTSELIVKPGAKGENGQCVIGGWKAIGDFTSLMEPDQMTVAYLKDKDTIGMATYDFANKKTTLSKNEADANQWGDDKLTKTLPTPEPTIIRGSTSDTSVGYSVYGSTHDQFSSYVEECKKKGFTVDSSSDNSASMKGADGSSLSVLYFPDNETMTINLYAKGE</sequence>
<feature type="signal peptide" evidence="1">
    <location>
        <begin position="1"/>
        <end position="21"/>
    </location>
</feature>
<dbReference type="Proteomes" id="UP000441772">
    <property type="component" value="Unassembled WGS sequence"/>
</dbReference>
<feature type="chain" id="PRO_5038561665" description="DUF6591 domain-containing protein" evidence="1">
    <location>
        <begin position="22"/>
        <end position="288"/>
    </location>
</feature>
<evidence type="ECO:0000313" key="4">
    <source>
        <dbReference type="Proteomes" id="UP000441772"/>
    </source>
</evidence>
<gene>
    <name evidence="3" type="ORF">F7D09_1191</name>
</gene>
<dbReference type="EMBL" id="WBVT01000016">
    <property type="protein sequence ID" value="KAB7790295.1"/>
    <property type="molecule type" value="Genomic_DNA"/>
</dbReference>